<dbReference type="Pfam" id="PF00884">
    <property type="entry name" value="Sulfatase"/>
    <property type="match status" value="1"/>
</dbReference>
<dbReference type="SUPFAM" id="SSF53649">
    <property type="entry name" value="Alkaline phosphatase-like"/>
    <property type="match status" value="1"/>
</dbReference>
<dbReference type="PANTHER" id="PTHR43108:SF6">
    <property type="entry name" value="N-SULPHOGLUCOSAMINE SULPHOHYDROLASE"/>
    <property type="match status" value="1"/>
</dbReference>
<reference evidence="3" key="1">
    <citation type="journal article" date="2019" name="Int. J. Syst. Evol. Microbiol.">
        <title>The Global Catalogue of Microorganisms (GCM) 10K type strain sequencing project: providing services to taxonomists for standard genome sequencing and annotation.</title>
        <authorList>
            <consortium name="The Broad Institute Genomics Platform"/>
            <consortium name="The Broad Institute Genome Sequencing Center for Infectious Disease"/>
            <person name="Wu L."/>
            <person name="Ma J."/>
        </authorList>
    </citation>
    <scope>NUCLEOTIDE SEQUENCE [LARGE SCALE GENOMIC DNA]</scope>
    <source>
        <strain evidence="3">CCUG 53762</strain>
    </source>
</reference>
<proteinExistence type="predicted"/>
<evidence type="ECO:0000313" key="3">
    <source>
        <dbReference type="Proteomes" id="UP001597118"/>
    </source>
</evidence>
<dbReference type="Gene3D" id="3.40.720.10">
    <property type="entry name" value="Alkaline Phosphatase, subunit A"/>
    <property type="match status" value="1"/>
</dbReference>
<dbReference type="InterPro" id="IPR017850">
    <property type="entry name" value="Alkaline_phosphatase_core_sf"/>
</dbReference>
<dbReference type="PANTHER" id="PTHR43108">
    <property type="entry name" value="N-ACETYLGLUCOSAMINE-6-SULFATASE FAMILY MEMBER"/>
    <property type="match status" value="1"/>
</dbReference>
<organism evidence="2 3">
    <name type="scientific">Pseudopedobacter beijingensis</name>
    <dbReference type="NCBI Taxonomy" id="1207056"/>
    <lineage>
        <taxon>Bacteria</taxon>
        <taxon>Pseudomonadati</taxon>
        <taxon>Bacteroidota</taxon>
        <taxon>Sphingobacteriia</taxon>
        <taxon>Sphingobacteriales</taxon>
        <taxon>Sphingobacteriaceae</taxon>
        <taxon>Pseudopedobacter</taxon>
    </lineage>
</organism>
<comment type="caution">
    <text evidence="2">The sequence shown here is derived from an EMBL/GenBank/DDBJ whole genome shotgun (WGS) entry which is preliminary data.</text>
</comment>
<accession>A0ABW4IF89</accession>
<protein>
    <submittedName>
        <fullName evidence="2">Sulfatase-like hydrolase/transferase</fullName>
    </submittedName>
</protein>
<evidence type="ECO:0000313" key="2">
    <source>
        <dbReference type="EMBL" id="MFD1630276.1"/>
    </source>
</evidence>
<sequence>MYRDLRRSIFLTVGLSFFAIAHLQCSKSKEEESNTNPGNNNSKKPNIIVIVAESHRAEALGIMGNSVVQTPNLDKLANDGIAFINSYVTTAVCAVSRASILSGQYQERHKINSFAANFTSSALSQTYPLLLKNAGYKIGWVGMFGVGNTPPASSFNYWQENLPWQSNGVHNTDLVQQKVFEFLDRYRGEQFCLSVNFNAAHEVDGTPATYLVQDRYKNTYSGAAIAVPETADPKYWNSFPDFFRTDQNIARQRWYGFFSTTELLQNNTRNYYRLLTGVDEAVGSIVQKLKNLGIADNTIIIYTSDHGFSLGEHGMMGKWYGFEESIRVPMIIYDPRSADLKKGKVSQTSLNIDIAPTVLNMAGVTVPSTMQGENLIEIAKGNQPDRQHFFYSHTVFSAPQLPKVEGIVSKDFKYMTYTEYAYEELYNTQQDPKETTNLALNPSYAAKLNEMRNLYTQEKAAVK</sequence>
<feature type="domain" description="Sulfatase N-terminal" evidence="1">
    <location>
        <begin position="45"/>
        <end position="364"/>
    </location>
</feature>
<evidence type="ECO:0000259" key="1">
    <source>
        <dbReference type="Pfam" id="PF00884"/>
    </source>
</evidence>
<keyword evidence="3" id="KW-1185">Reference proteome</keyword>
<dbReference type="Proteomes" id="UP001597118">
    <property type="component" value="Unassembled WGS sequence"/>
</dbReference>
<dbReference type="RefSeq" id="WP_379662652.1">
    <property type="nucleotide sequence ID" value="NZ_JBHUDG010000015.1"/>
</dbReference>
<dbReference type="InterPro" id="IPR000917">
    <property type="entry name" value="Sulfatase_N"/>
</dbReference>
<dbReference type="EMBL" id="JBHUDG010000015">
    <property type="protein sequence ID" value="MFD1630276.1"/>
    <property type="molecule type" value="Genomic_DNA"/>
</dbReference>
<gene>
    <name evidence="2" type="ORF">ACFSAH_10330</name>
</gene>
<name>A0ABW4IF89_9SPHI</name>